<dbReference type="PANTHER" id="PTHR43115:SF4">
    <property type="entry name" value="DEHYDROGENASE_REDUCTASE SDR FAMILY MEMBER 11"/>
    <property type="match status" value="1"/>
</dbReference>
<organism evidence="4">
    <name type="scientific">Photinus pyralis</name>
    <name type="common">Common eastern firefly</name>
    <name type="synonym">Lampyris pyralis</name>
    <dbReference type="NCBI Taxonomy" id="7054"/>
    <lineage>
        <taxon>Eukaryota</taxon>
        <taxon>Metazoa</taxon>
        <taxon>Ecdysozoa</taxon>
        <taxon>Arthropoda</taxon>
        <taxon>Hexapoda</taxon>
        <taxon>Insecta</taxon>
        <taxon>Pterygota</taxon>
        <taxon>Neoptera</taxon>
        <taxon>Endopterygota</taxon>
        <taxon>Coleoptera</taxon>
        <taxon>Polyphaga</taxon>
        <taxon>Elateriformia</taxon>
        <taxon>Elateroidea</taxon>
        <taxon>Lampyridae</taxon>
        <taxon>Lampyrinae</taxon>
        <taxon>Photinus</taxon>
    </lineage>
</organism>
<dbReference type="EMBL" id="GEZM01081106">
    <property type="protein sequence ID" value="JAV61874.1"/>
    <property type="molecule type" value="Transcribed_RNA"/>
</dbReference>
<accession>A0A1Y1KKM2</accession>
<dbReference type="Gene3D" id="3.40.50.720">
    <property type="entry name" value="NAD(P)-binding Rossmann-like Domain"/>
    <property type="match status" value="1"/>
</dbReference>
<keyword evidence="2" id="KW-0560">Oxidoreductase</keyword>
<evidence type="ECO:0000256" key="3">
    <source>
        <dbReference type="RuleBase" id="RU000363"/>
    </source>
</evidence>
<dbReference type="InterPro" id="IPR036291">
    <property type="entry name" value="NAD(P)-bd_dom_sf"/>
</dbReference>
<dbReference type="PRINTS" id="PR00080">
    <property type="entry name" value="SDRFAMILY"/>
</dbReference>
<dbReference type="InterPro" id="IPR002347">
    <property type="entry name" value="SDR_fam"/>
</dbReference>
<dbReference type="FunFam" id="3.40.50.720:FF:000047">
    <property type="entry name" value="NADP-dependent L-serine/L-allo-threonine dehydrogenase"/>
    <property type="match status" value="1"/>
</dbReference>
<dbReference type="RefSeq" id="XP_031354334.1">
    <property type="nucleotide sequence ID" value="XM_031498474.1"/>
</dbReference>
<dbReference type="KEGG" id="ppyr:116178845"/>
<dbReference type="AlphaFoldDB" id="A0A1Y1KKM2"/>
<dbReference type="Pfam" id="PF00106">
    <property type="entry name" value="adh_short"/>
    <property type="match status" value="1"/>
</dbReference>
<dbReference type="OrthoDB" id="1933717at2759"/>
<evidence type="ECO:0000313" key="4">
    <source>
        <dbReference type="EMBL" id="JAV61874.1"/>
    </source>
</evidence>
<evidence type="ECO:0000256" key="2">
    <source>
        <dbReference type="ARBA" id="ARBA00023002"/>
    </source>
</evidence>
<name>A0A1Y1KKM2_PHOPY</name>
<dbReference type="SUPFAM" id="SSF51735">
    <property type="entry name" value="NAD(P)-binding Rossmann-fold domains"/>
    <property type="match status" value="1"/>
</dbReference>
<dbReference type="GeneID" id="116178845"/>
<reference evidence="4" key="1">
    <citation type="journal article" date="2016" name="Sci. Rep.">
        <title>Molecular characterization of firefly nuptial gifts: a multi-omics approach sheds light on postcopulatory sexual selection.</title>
        <authorList>
            <person name="Al-Wathiqui N."/>
            <person name="Fallon T.R."/>
            <person name="South A."/>
            <person name="Weng J.K."/>
            <person name="Lewis S.M."/>
        </authorList>
    </citation>
    <scope>NUCLEOTIDE SEQUENCE</scope>
</reference>
<dbReference type="InterPro" id="IPR020904">
    <property type="entry name" value="Sc_DH/Rdtase_CS"/>
</dbReference>
<evidence type="ECO:0000256" key="1">
    <source>
        <dbReference type="ARBA" id="ARBA00006484"/>
    </source>
</evidence>
<dbReference type="PROSITE" id="PS00061">
    <property type="entry name" value="ADH_SHORT"/>
    <property type="match status" value="1"/>
</dbReference>
<sequence>MNRWEGKVAIVTGTTSGIGSVIAEQLVDVGLTVVGLARRKELGEELARTLEGRKGRYYHLTADVAKEEDVLNAYKWIGENLGPVHVLVNNAGVLRPTSLCDGNTTDWKSMLDLNVVGLCMMTREAVRCMKANKVDGHIVHINSTSGHTVPVPVAAHVYAASKFGVTALTEALRQELVAGGSRIKISSVSPGLTESEGNPLPREVLANIPMLKGKDVADAISYIISTPPHVQVHDIVLRAIF</sequence>
<protein>
    <recommendedName>
        <fullName evidence="5">Dehydrogenase</fullName>
    </recommendedName>
</protein>
<dbReference type="GO" id="GO:0016616">
    <property type="term" value="F:oxidoreductase activity, acting on the CH-OH group of donors, NAD or NADP as acceptor"/>
    <property type="evidence" value="ECO:0007669"/>
    <property type="project" value="UniProtKB-ARBA"/>
</dbReference>
<dbReference type="PANTHER" id="PTHR43115">
    <property type="entry name" value="DEHYDROGENASE/REDUCTASE SDR FAMILY MEMBER 11"/>
    <property type="match status" value="1"/>
</dbReference>
<comment type="similarity">
    <text evidence="1 3">Belongs to the short-chain dehydrogenases/reductases (SDR) family.</text>
</comment>
<proteinExistence type="inferred from homology"/>
<evidence type="ECO:0008006" key="5">
    <source>
        <dbReference type="Google" id="ProtNLM"/>
    </source>
</evidence>
<dbReference type="PRINTS" id="PR00081">
    <property type="entry name" value="GDHRDH"/>
</dbReference>